<proteinExistence type="predicted"/>
<keyword evidence="3" id="KW-1185">Reference proteome</keyword>
<dbReference type="AlphaFoldDB" id="A0ABD2WQH7"/>
<accession>A0ABD2WQH7</accession>
<evidence type="ECO:0000256" key="1">
    <source>
        <dbReference type="SAM" id="MobiDB-lite"/>
    </source>
</evidence>
<organism evidence="2 3">
    <name type="scientific">Trichogramma kaykai</name>
    <dbReference type="NCBI Taxonomy" id="54128"/>
    <lineage>
        <taxon>Eukaryota</taxon>
        <taxon>Metazoa</taxon>
        <taxon>Ecdysozoa</taxon>
        <taxon>Arthropoda</taxon>
        <taxon>Hexapoda</taxon>
        <taxon>Insecta</taxon>
        <taxon>Pterygota</taxon>
        <taxon>Neoptera</taxon>
        <taxon>Endopterygota</taxon>
        <taxon>Hymenoptera</taxon>
        <taxon>Apocrita</taxon>
        <taxon>Proctotrupomorpha</taxon>
        <taxon>Chalcidoidea</taxon>
        <taxon>Trichogrammatidae</taxon>
        <taxon>Trichogramma</taxon>
    </lineage>
</organism>
<dbReference type="Proteomes" id="UP001627154">
    <property type="component" value="Unassembled WGS sequence"/>
</dbReference>
<comment type="caution">
    <text evidence="2">The sequence shown here is derived from an EMBL/GenBank/DDBJ whole genome shotgun (WGS) entry which is preliminary data.</text>
</comment>
<feature type="region of interest" description="Disordered" evidence="1">
    <location>
        <begin position="1"/>
        <end position="56"/>
    </location>
</feature>
<name>A0ABD2WQH7_9HYME</name>
<feature type="compositionally biased region" description="Low complexity" evidence="1">
    <location>
        <begin position="1"/>
        <end position="35"/>
    </location>
</feature>
<evidence type="ECO:0000313" key="2">
    <source>
        <dbReference type="EMBL" id="KAL3394737.1"/>
    </source>
</evidence>
<evidence type="ECO:0000313" key="3">
    <source>
        <dbReference type="Proteomes" id="UP001627154"/>
    </source>
</evidence>
<dbReference type="EMBL" id="JBJJXI010000088">
    <property type="protein sequence ID" value="KAL3394737.1"/>
    <property type="molecule type" value="Genomic_DNA"/>
</dbReference>
<reference evidence="2 3" key="1">
    <citation type="journal article" date="2024" name="bioRxiv">
        <title>A reference genome for Trichogramma kaykai: A tiny desert-dwelling parasitoid wasp with competing sex-ratio distorters.</title>
        <authorList>
            <person name="Culotta J."/>
            <person name="Lindsey A.R."/>
        </authorList>
    </citation>
    <scope>NUCLEOTIDE SEQUENCE [LARGE SCALE GENOMIC DNA]</scope>
    <source>
        <strain evidence="2 3">KSX58</strain>
    </source>
</reference>
<gene>
    <name evidence="2" type="ORF">TKK_011024</name>
</gene>
<sequence>MSWTSSTTKTARSFTASSSSSSSNSSPSPINNCSSIPRNHRSKSYKRKSHPYKRALRSEESAVRTYCGCTRGSCAAAAAAASLTRWPPVLPSIISIQVFNTPRCIGRATTASDPQRASCVSEILIRSTRSYMHVRLLLCPFTPTYSTVIVGPDVSCHCSDMYGCRITRSIRLALYLVDARVKKNSTRGPMQSWRTRKDVSCARRVGNSTSASYTLGRRRLPQEIRSNMPPRGSVEASGEMILSAATYY</sequence>
<feature type="compositionally biased region" description="Basic residues" evidence="1">
    <location>
        <begin position="38"/>
        <end position="55"/>
    </location>
</feature>
<protein>
    <submittedName>
        <fullName evidence="2">Uncharacterized protein</fullName>
    </submittedName>
</protein>